<name>A0A7W3XSE6_9BACL</name>
<dbReference type="RefSeq" id="WP_182536589.1">
    <property type="nucleotide sequence ID" value="NZ_JACJIP010000018.1"/>
</dbReference>
<dbReference type="PANTHER" id="PTHR41309:SF2">
    <property type="entry name" value="MEMBRANE PROTEIN"/>
    <property type="match status" value="1"/>
</dbReference>
<keyword evidence="1" id="KW-1133">Transmembrane helix</keyword>
<dbReference type="EMBL" id="JACJIP010000018">
    <property type="protein sequence ID" value="MBA9086450.1"/>
    <property type="molecule type" value="Genomic_DNA"/>
</dbReference>
<organism evidence="2 3">
    <name type="scientific">Fontibacillus solani</name>
    <dbReference type="NCBI Taxonomy" id="1572857"/>
    <lineage>
        <taxon>Bacteria</taxon>
        <taxon>Bacillati</taxon>
        <taxon>Bacillota</taxon>
        <taxon>Bacilli</taxon>
        <taxon>Bacillales</taxon>
        <taxon>Paenibacillaceae</taxon>
        <taxon>Fontibacillus</taxon>
    </lineage>
</organism>
<evidence type="ECO:0008006" key="4">
    <source>
        <dbReference type="Google" id="ProtNLM"/>
    </source>
</evidence>
<gene>
    <name evidence="2" type="ORF">FHR92_002928</name>
</gene>
<sequence>MSSISLLMRKDLLLLKRYLWLIVIYTIIFSGFVQKDNLLLYNFLPMLLLILVVNNDMQPSSQQFLGTLPVRRKVLVLSKYVSAGSLLIIAGILGGLVNSLARYYLDGNMYFHTLLVVGSIISGLLFMALYIPLFYWIGPKGGQFLNIVLILFVMMGNGIVTGILSTEQSITIMDWFNNHPVEGGVICGGAIIVAILTSYVISTAIFKKRDI</sequence>
<evidence type="ECO:0000256" key="1">
    <source>
        <dbReference type="SAM" id="Phobius"/>
    </source>
</evidence>
<keyword evidence="3" id="KW-1185">Reference proteome</keyword>
<protein>
    <recommendedName>
        <fullName evidence="4">ABC-2 transporter permease</fullName>
    </recommendedName>
</protein>
<evidence type="ECO:0000313" key="3">
    <source>
        <dbReference type="Proteomes" id="UP000567067"/>
    </source>
</evidence>
<accession>A0A7W3XSE6</accession>
<feature type="transmembrane region" description="Helical" evidence="1">
    <location>
        <begin position="109"/>
        <end position="137"/>
    </location>
</feature>
<feature type="transmembrane region" description="Helical" evidence="1">
    <location>
        <begin position="74"/>
        <end position="97"/>
    </location>
</feature>
<dbReference type="Proteomes" id="UP000567067">
    <property type="component" value="Unassembled WGS sequence"/>
</dbReference>
<dbReference type="PANTHER" id="PTHR41309">
    <property type="entry name" value="MEMBRANE PROTEIN-RELATED"/>
    <property type="match status" value="1"/>
</dbReference>
<evidence type="ECO:0000313" key="2">
    <source>
        <dbReference type="EMBL" id="MBA9086450.1"/>
    </source>
</evidence>
<feature type="transmembrane region" description="Helical" evidence="1">
    <location>
        <begin position="12"/>
        <end position="32"/>
    </location>
</feature>
<feature type="transmembrane region" description="Helical" evidence="1">
    <location>
        <begin position="183"/>
        <end position="206"/>
    </location>
</feature>
<comment type="caution">
    <text evidence="2">The sequence shown here is derived from an EMBL/GenBank/DDBJ whole genome shotgun (WGS) entry which is preliminary data.</text>
</comment>
<dbReference type="Pfam" id="PF13346">
    <property type="entry name" value="ABC2_membrane_5"/>
    <property type="match status" value="1"/>
</dbReference>
<reference evidence="2 3" key="1">
    <citation type="submission" date="2020-08" db="EMBL/GenBank/DDBJ databases">
        <title>Genomic Encyclopedia of Type Strains, Phase III (KMG-III): the genomes of soil and plant-associated and newly described type strains.</title>
        <authorList>
            <person name="Whitman W."/>
        </authorList>
    </citation>
    <scope>NUCLEOTIDE SEQUENCE [LARGE SCALE GENOMIC DNA]</scope>
    <source>
        <strain evidence="2 3">CECT 8693</strain>
    </source>
</reference>
<proteinExistence type="predicted"/>
<dbReference type="AlphaFoldDB" id="A0A7W3XSE6"/>
<feature type="transmembrane region" description="Helical" evidence="1">
    <location>
        <begin position="38"/>
        <end position="54"/>
    </location>
</feature>
<dbReference type="InterPro" id="IPR025699">
    <property type="entry name" value="ABC2_memb-like"/>
</dbReference>
<keyword evidence="1" id="KW-0472">Membrane</keyword>
<feature type="transmembrane region" description="Helical" evidence="1">
    <location>
        <begin position="144"/>
        <end position="163"/>
    </location>
</feature>
<keyword evidence="1" id="KW-0812">Transmembrane</keyword>